<dbReference type="InterPro" id="IPR008335">
    <property type="entry name" value="Mopterin_OxRdtase_euk"/>
</dbReference>
<keyword evidence="11" id="KW-0408">Iron</keyword>
<dbReference type="HOGENOM" id="CLU_003827_5_1_1"/>
<dbReference type="Pfam" id="PF03404">
    <property type="entry name" value="Mo-co_dimer"/>
    <property type="match status" value="1"/>
</dbReference>
<dbReference type="InterPro" id="IPR036400">
    <property type="entry name" value="Cyt_B5-like_heme/steroid_sf"/>
</dbReference>
<evidence type="ECO:0000313" key="16">
    <source>
        <dbReference type="Proteomes" id="UP000000305"/>
    </source>
</evidence>
<evidence type="ECO:0000256" key="4">
    <source>
        <dbReference type="ARBA" id="ARBA00004678"/>
    </source>
</evidence>
<dbReference type="OMA" id="TWHVAEL"/>
<evidence type="ECO:0000256" key="9">
    <source>
        <dbReference type="ARBA" id="ARBA00022723"/>
    </source>
</evidence>
<dbReference type="EC" id="1.8.3.1" evidence="6"/>
<comment type="cofactor">
    <cofactor evidence="2">
        <name>heme b</name>
        <dbReference type="ChEBI" id="CHEBI:60344"/>
    </cofactor>
</comment>
<dbReference type="GO" id="GO:0030151">
    <property type="term" value="F:molybdenum ion binding"/>
    <property type="evidence" value="ECO:0007669"/>
    <property type="project" value="InterPro"/>
</dbReference>
<dbReference type="FunFam" id="2.60.40.650:FF:000002">
    <property type="entry name" value="sulfite oxidase"/>
    <property type="match status" value="1"/>
</dbReference>
<organism evidence="15 16">
    <name type="scientific">Daphnia pulex</name>
    <name type="common">Water flea</name>
    <dbReference type="NCBI Taxonomy" id="6669"/>
    <lineage>
        <taxon>Eukaryota</taxon>
        <taxon>Metazoa</taxon>
        <taxon>Ecdysozoa</taxon>
        <taxon>Arthropoda</taxon>
        <taxon>Crustacea</taxon>
        <taxon>Branchiopoda</taxon>
        <taxon>Diplostraca</taxon>
        <taxon>Cladocera</taxon>
        <taxon>Anomopoda</taxon>
        <taxon>Daphniidae</taxon>
        <taxon>Daphnia</taxon>
    </lineage>
</organism>
<evidence type="ECO:0000256" key="12">
    <source>
        <dbReference type="ARBA" id="ARBA00023128"/>
    </source>
</evidence>
<evidence type="ECO:0000256" key="7">
    <source>
        <dbReference type="ARBA" id="ARBA00022505"/>
    </source>
</evidence>
<dbReference type="STRING" id="6669.E9G6E0"/>
<dbReference type="GO" id="GO:0006790">
    <property type="term" value="P:sulfur compound metabolic process"/>
    <property type="evidence" value="ECO:0000318"/>
    <property type="project" value="GO_Central"/>
</dbReference>
<dbReference type="PRINTS" id="PR00363">
    <property type="entry name" value="CYTOCHROMEB5"/>
</dbReference>
<dbReference type="SUPFAM" id="SSF55856">
    <property type="entry name" value="Cytochrome b5-like heme/steroid binding domain"/>
    <property type="match status" value="1"/>
</dbReference>
<evidence type="ECO:0000256" key="6">
    <source>
        <dbReference type="ARBA" id="ARBA00012505"/>
    </source>
</evidence>
<dbReference type="PANTHER" id="PTHR19372">
    <property type="entry name" value="SULFITE REDUCTASE"/>
    <property type="match status" value="1"/>
</dbReference>
<accession>E9G6E0</accession>
<reference evidence="15 16" key="1">
    <citation type="journal article" date="2011" name="Science">
        <title>The ecoresponsive genome of Daphnia pulex.</title>
        <authorList>
            <person name="Colbourne J.K."/>
            <person name="Pfrender M.E."/>
            <person name="Gilbert D."/>
            <person name="Thomas W.K."/>
            <person name="Tucker A."/>
            <person name="Oakley T.H."/>
            <person name="Tokishita S."/>
            <person name="Aerts A."/>
            <person name="Arnold G.J."/>
            <person name="Basu M.K."/>
            <person name="Bauer D.J."/>
            <person name="Caceres C.E."/>
            <person name="Carmel L."/>
            <person name="Casola C."/>
            <person name="Choi J.H."/>
            <person name="Detter J.C."/>
            <person name="Dong Q."/>
            <person name="Dusheyko S."/>
            <person name="Eads B.D."/>
            <person name="Frohlich T."/>
            <person name="Geiler-Samerotte K.A."/>
            <person name="Gerlach D."/>
            <person name="Hatcher P."/>
            <person name="Jogdeo S."/>
            <person name="Krijgsveld J."/>
            <person name="Kriventseva E.V."/>
            <person name="Kultz D."/>
            <person name="Laforsch C."/>
            <person name="Lindquist E."/>
            <person name="Lopez J."/>
            <person name="Manak J.R."/>
            <person name="Muller J."/>
            <person name="Pangilinan J."/>
            <person name="Patwardhan R.P."/>
            <person name="Pitluck S."/>
            <person name="Pritham E.J."/>
            <person name="Rechtsteiner A."/>
            <person name="Rho M."/>
            <person name="Rogozin I.B."/>
            <person name="Sakarya O."/>
            <person name="Salamov A."/>
            <person name="Schaack S."/>
            <person name="Shapiro H."/>
            <person name="Shiga Y."/>
            <person name="Skalitzky C."/>
            <person name="Smith Z."/>
            <person name="Souvorov A."/>
            <person name="Sung W."/>
            <person name="Tang Z."/>
            <person name="Tsuchiya D."/>
            <person name="Tu H."/>
            <person name="Vos H."/>
            <person name="Wang M."/>
            <person name="Wolf Y.I."/>
            <person name="Yamagata H."/>
            <person name="Yamada T."/>
            <person name="Ye Y."/>
            <person name="Shaw J.R."/>
            <person name="Andrews J."/>
            <person name="Crease T.J."/>
            <person name="Tang H."/>
            <person name="Lucas S.M."/>
            <person name="Robertson H.M."/>
            <person name="Bork P."/>
            <person name="Koonin E.V."/>
            <person name="Zdobnov E.M."/>
            <person name="Grigoriev I.V."/>
            <person name="Lynch M."/>
            <person name="Boore J.L."/>
        </authorList>
    </citation>
    <scope>NUCLEOTIDE SEQUENCE [LARGE SCALE GENOMIC DNA]</scope>
</reference>
<dbReference type="Gene3D" id="3.10.120.10">
    <property type="entry name" value="Cytochrome b5-like heme/steroid binding domain"/>
    <property type="match status" value="1"/>
</dbReference>
<dbReference type="PROSITE" id="PS50255">
    <property type="entry name" value="CYTOCHROME_B5_2"/>
    <property type="match status" value="1"/>
</dbReference>
<dbReference type="Gene3D" id="2.60.40.650">
    <property type="match status" value="1"/>
</dbReference>
<dbReference type="InParanoid" id="E9G6E0"/>
<dbReference type="GO" id="GO:0005758">
    <property type="term" value="C:mitochondrial intermembrane space"/>
    <property type="evidence" value="ECO:0007669"/>
    <property type="project" value="UniProtKB-SubCell"/>
</dbReference>
<keyword evidence="10" id="KW-0560">Oxidoreductase</keyword>
<comment type="cofactor">
    <cofactor evidence="1">
        <name>Mo-molybdopterin</name>
        <dbReference type="ChEBI" id="CHEBI:71302"/>
    </cofactor>
</comment>
<dbReference type="FunFam" id="3.10.120.10:FF:000007">
    <property type="entry name" value="Sulfite oxidase, mitochondrial"/>
    <property type="match status" value="1"/>
</dbReference>
<evidence type="ECO:0000256" key="5">
    <source>
        <dbReference type="ARBA" id="ARBA00004971"/>
    </source>
</evidence>
<keyword evidence="9" id="KW-0479">Metal-binding</keyword>
<dbReference type="OrthoDB" id="10051395at2759"/>
<dbReference type="UniPathway" id="UPA00096"/>
<dbReference type="GO" id="GO:0020037">
    <property type="term" value="F:heme binding"/>
    <property type="evidence" value="ECO:0000318"/>
    <property type="project" value="GO_Central"/>
</dbReference>
<dbReference type="Proteomes" id="UP000000305">
    <property type="component" value="Unassembled WGS sequence"/>
</dbReference>
<feature type="domain" description="Cytochrome b5 heme-binding" evidence="14">
    <location>
        <begin position="48"/>
        <end position="126"/>
    </location>
</feature>
<dbReference type="InterPro" id="IPR036374">
    <property type="entry name" value="OxRdtase_Mopterin-bd_sf"/>
</dbReference>
<dbReference type="GO" id="GO:0005739">
    <property type="term" value="C:mitochondrion"/>
    <property type="evidence" value="ECO:0000318"/>
    <property type="project" value="GO_Central"/>
</dbReference>
<keyword evidence="16" id="KW-1185">Reference proteome</keyword>
<dbReference type="SMART" id="SM01117">
    <property type="entry name" value="Cyt-b5"/>
    <property type="match status" value="1"/>
</dbReference>
<dbReference type="Pfam" id="PF00174">
    <property type="entry name" value="Oxidored_molyb"/>
    <property type="match status" value="1"/>
</dbReference>
<evidence type="ECO:0000256" key="1">
    <source>
        <dbReference type="ARBA" id="ARBA00001924"/>
    </source>
</evidence>
<comment type="pathway">
    <text evidence="5">Energy metabolism; sulfur metabolism.</text>
</comment>
<dbReference type="GO" id="GO:0043546">
    <property type="term" value="F:molybdopterin cofactor binding"/>
    <property type="evidence" value="ECO:0000318"/>
    <property type="project" value="GO_Central"/>
</dbReference>
<dbReference type="InterPro" id="IPR014756">
    <property type="entry name" value="Ig_E-set"/>
</dbReference>
<proteinExistence type="predicted"/>
<evidence type="ECO:0000256" key="10">
    <source>
        <dbReference type="ARBA" id="ARBA00023002"/>
    </source>
</evidence>
<dbReference type="InterPro" id="IPR000572">
    <property type="entry name" value="OxRdtase_Mopterin-bd_dom"/>
</dbReference>
<evidence type="ECO:0000259" key="14">
    <source>
        <dbReference type="PROSITE" id="PS50255"/>
    </source>
</evidence>
<keyword evidence="12" id="KW-0496">Mitochondrion</keyword>
<dbReference type="FunFam" id="3.90.420.10:FF:000002">
    <property type="entry name" value="sulfite oxidase, mitochondrial"/>
    <property type="match status" value="1"/>
</dbReference>
<dbReference type="Gene3D" id="3.90.420.10">
    <property type="entry name" value="Oxidoreductase, molybdopterin-binding domain"/>
    <property type="match status" value="1"/>
</dbReference>
<keyword evidence="8" id="KW-0349">Heme</keyword>
<name>E9G6E0_DAPPU</name>
<evidence type="ECO:0000256" key="2">
    <source>
        <dbReference type="ARBA" id="ARBA00001970"/>
    </source>
</evidence>
<dbReference type="PANTHER" id="PTHR19372:SF7">
    <property type="entry name" value="SULFITE OXIDASE, MITOCHONDRIAL"/>
    <property type="match status" value="1"/>
</dbReference>
<dbReference type="SUPFAM" id="SSF81296">
    <property type="entry name" value="E set domains"/>
    <property type="match status" value="1"/>
</dbReference>
<dbReference type="Pfam" id="PF00173">
    <property type="entry name" value="Cyt-b5"/>
    <property type="match status" value="1"/>
</dbReference>
<evidence type="ECO:0000256" key="8">
    <source>
        <dbReference type="ARBA" id="ARBA00022617"/>
    </source>
</evidence>
<dbReference type="EMBL" id="GL732533">
    <property type="protein sequence ID" value="EFX84919.1"/>
    <property type="molecule type" value="Genomic_DNA"/>
</dbReference>
<dbReference type="InterPro" id="IPR005066">
    <property type="entry name" value="MoCF_OxRdtse_dimer"/>
</dbReference>
<dbReference type="eggNOG" id="KOG4576">
    <property type="taxonomic scope" value="Eukaryota"/>
</dbReference>
<gene>
    <name evidence="15" type="ORF">DAPPUDRAFT_46334</name>
</gene>
<dbReference type="KEGG" id="dpx:DAPPUDRAFT_46334"/>
<dbReference type="InterPro" id="IPR018506">
    <property type="entry name" value="Cyt_B5_heme-BS"/>
</dbReference>
<dbReference type="InterPro" id="IPR001199">
    <property type="entry name" value="Cyt_B5-like_heme/steroid-bd"/>
</dbReference>
<dbReference type="FunCoup" id="E9G6E0">
    <property type="interactions" value="1174"/>
</dbReference>
<dbReference type="PROSITE" id="PS00191">
    <property type="entry name" value="CYTOCHROME_B5_1"/>
    <property type="match status" value="1"/>
</dbReference>
<dbReference type="PhylomeDB" id="E9G6E0"/>
<dbReference type="AlphaFoldDB" id="E9G6E0"/>
<evidence type="ECO:0000256" key="13">
    <source>
        <dbReference type="ARBA" id="ARBA00070338"/>
    </source>
</evidence>
<keyword evidence="7" id="KW-0500">Molybdenum</keyword>
<comment type="pathway">
    <text evidence="4">Sulfur metabolism.</text>
</comment>
<dbReference type="SUPFAM" id="SSF56524">
    <property type="entry name" value="Oxidoreductase molybdopterin-binding domain"/>
    <property type="match status" value="1"/>
</dbReference>
<dbReference type="GO" id="GO:0008482">
    <property type="term" value="F:sulfite oxidase activity"/>
    <property type="evidence" value="ECO:0000318"/>
    <property type="project" value="GO_Central"/>
</dbReference>
<sequence length="515" mass="57326">MLSGLGAAAAAGFYYYTKYNLPKVLALENKVKEGTASEREPGSYVDGLPVYSSGDLAKHADESTGVWVSYKSGVYDITHFIKSHPGGNKILLGAGVSVEPFWNLYAIHKQPNTLALLEEYRIGNLTKGEEADAMINMSDPYANDPQRHPVLTIRTKKPFNAETPTSLLVENFITPTEFFYVRHHFPVPDVDLSSGDYSLEIISDDEKKGLSLNLDQLKTAYASHSVTASLQCSGNRRSEMNRTKPTKGLEWAQGAMGNAVWKGVRLRDVLLDLGIKDSDENEHWHVEFEGLDIDPTSAPYAVSIPLSKAMDPRGDVILAYEMNGETLTRDHGFPLRVVVPGTTGARWVKWLTRIEVARNESQSHWQQNDYKSFNPSSDWDKVDFSTAPAIQEMPVTSVVCDPQDGETVELKDGKLKLKGYAWSGGGRGVVRVDISLDSGKTWHVAELLDPVKLSRQWAWTRWQANLPVTAKETEVWVRAVDASYNTQPEGMEHIWNMRGVLAVGYHKIKVSLKAD</sequence>
<evidence type="ECO:0000256" key="11">
    <source>
        <dbReference type="ARBA" id="ARBA00023004"/>
    </source>
</evidence>
<evidence type="ECO:0000256" key="3">
    <source>
        <dbReference type="ARBA" id="ARBA00004569"/>
    </source>
</evidence>
<dbReference type="CDD" id="cd02111">
    <property type="entry name" value="eukary_SO_Moco"/>
    <property type="match status" value="1"/>
</dbReference>
<dbReference type="eggNOG" id="KOG0535">
    <property type="taxonomic scope" value="Eukaryota"/>
</dbReference>
<protein>
    <recommendedName>
        <fullName evidence="13">Sulfite oxidase</fullName>
        <ecNumber evidence="6">1.8.3.1</ecNumber>
    </recommendedName>
</protein>
<comment type="subcellular location">
    <subcellularLocation>
        <location evidence="3">Mitochondrion intermembrane space</location>
    </subcellularLocation>
</comment>
<dbReference type="PRINTS" id="PR00407">
    <property type="entry name" value="EUMOPTERIN"/>
</dbReference>
<evidence type="ECO:0000313" key="15">
    <source>
        <dbReference type="EMBL" id="EFX84919.1"/>
    </source>
</evidence>